<accession>A0A4Y9XW90</accession>
<dbReference type="InterPro" id="IPR011333">
    <property type="entry name" value="SKP1/BTB/POZ_sf"/>
</dbReference>
<dbReference type="PROSITE" id="PS50097">
    <property type="entry name" value="BTB"/>
    <property type="match status" value="1"/>
</dbReference>
<gene>
    <name evidence="3" type="ORF">EVG20_g9866</name>
</gene>
<keyword evidence="4" id="KW-1185">Reference proteome</keyword>
<evidence type="ECO:0000313" key="3">
    <source>
        <dbReference type="EMBL" id="TFY54052.1"/>
    </source>
</evidence>
<dbReference type="Gene3D" id="3.30.710.10">
    <property type="entry name" value="Potassium Channel Kv1.1, Chain A"/>
    <property type="match status" value="1"/>
</dbReference>
<comment type="caution">
    <text evidence="3">The sequence shown here is derived from an EMBL/GenBank/DDBJ whole genome shotgun (WGS) entry which is preliminary data.</text>
</comment>
<dbReference type="Pfam" id="PF00651">
    <property type="entry name" value="BTB"/>
    <property type="match status" value="1"/>
</dbReference>
<evidence type="ECO:0000256" key="1">
    <source>
        <dbReference type="SAM" id="MobiDB-lite"/>
    </source>
</evidence>
<name>A0A4Y9XW90_9AGAM</name>
<dbReference type="Proteomes" id="UP000298327">
    <property type="component" value="Unassembled WGS sequence"/>
</dbReference>
<evidence type="ECO:0000259" key="2">
    <source>
        <dbReference type="PROSITE" id="PS50097"/>
    </source>
</evidence>
<sequence length="330" mass="36619">MSLLPLSPDSTPEEIRNAEDTVPTEYGSPFDDSDADIILSSCDRFNFRVHKLMLSKASTVFANMFSLPTAKSVTDSPVFTATSDASSPDGLTIVEMVEDRHALAMLFYFIYPYRNPSLSNITELTLALRLADKFQIDVIRAFAEDTIAHAGVTFGEPERLFAVGWLYRSRIIVSVAAKATLSHPVTHAFALPKEFDDISASALYTLQDYHRRCGEAASNAIHLPATWDDLKIAPGSNLDKISGPRKRITLNTFTETYISENVVLPGAVGDYVERASALLQVRPDPSTTRDLSLWSSFQPEVYSNKDSLKELQEFIHQFENVIEKALNSVS</sequence>
<dbReference type="OrthoDB" id="3357985at2759"/>
<dbReference type="EMBL" id="SEOQ01001072">
    <property type="protein sequence ID" value="TFY54052.1"/>
    <property type="molecule type" value="Genomic_DNA"/>
</dbReference>
<reference evidence="3 4" key="1">
    <citation type="submission" date="2019-02" db="EMBL/GenBank/DDBJ databases">
        <title>Genome sequencing of the rare red list fungi Dentipellis fragilis.</title>
        <authorList>
            <person name="Buettner E."/>
            <person name="Kellner H."/>
        </authorList>
    </citation>
    <scope>NUCLEOTIDE SEQUENCE [LARGE SCALE GENOMIC DNA]</scope>
    <source>
        <strain evidence="3 4">DSM 105465</strain>
    </source>
</reference>
<dbReference type="STRING" id="205917.A0A4Y9XW90"/>
<dbReference type="SUPFAM" id="SSF54695">
    <property type="entry name" value="POZ domain"/>
    <property type="match status" value="1"/>
</dbReference>
<evidence type="ECO:0000313" key="4">
    <source>
        <dbReference type="Proteomes" id="UP000298327"/>
    </source>
</evidence>
<dbReference type="SMART" id="SM00225">
    <property type="entry name" value="BTB"/>
    <property type="match status" value="1"/>
</dbReference>
<feature type="domain" description="BTB" evidence="2">
    <location>
        <begin position="33"/>
        <end position="111"/>
    </location>
</feature>
<dbReference type="CDD" id="cd18186">
    <property type="entry name" value="BTB_POZ_ZBTB_KLHL-like"/>
    <property type="match status" value="1"/>
</dbReference>
<protein>
    <recommendedName>
        <fullName evidence="2">BTB domain-containing protein</fullName>
    </recommendedName>
</protein>
<organism evidence="3 4">
    <name type="scientific">Dentipellis fragilis</name>
    <dbReference type="NCBI Taxonomy" id="205917"/>
    <lineage>
        <taxon>Eukaryota</taxon>
        <taxon>Fungi</taxon>
        <taxon>Dikarya</taxon>
        <taxon>Basidiomycota</taxon>
        <taxon>Agaricomycotina</taxon>
        <taxon>Agaricomycetes</taxon>
        <taxon>Russulales</taxon>
        <taxon>Hericiaceae</taxon>
        <taxon>Dentipellis</taxon>
    </lineage>
</organism>
<dbReference type="AlphaFoldDB" id="A0A4Y9XW90"/>
<proteinExistence type="predicted"/>
<dbReference type="InterPro" id="IPR000210">
    <property type="entry name" value="BTB/POZ_dom"/>
</dbReference>
<feature type="region of interest" description="Disordered" evidence="1">
    <location>
        <begin position="1"/>
        <end position="29"/>
    </location>
</feature>